<evidence type="ECO:0000313" key="5">
    <source>
        <dbReference type="Proteomes" id="UP000542125"/>
    </source>
</evidence>
<organism evidence="4 5">
    <name type="scientific">Pigmentiphaga litoralis</name>
    <dbReference type="NCBI Taxonomy" id="516702"/>
    <lineage>
        <taxon>Bacteria</taxon>
        <taxon>Pseudomonadati</taxon>
        <taxon>Pseudomonadota</taxon>
        <taxon>Betaproteobacteria</taxon>
        <taxon>Burkholderiales</taxon>
        <taxon>Alcaligenaceae</taxon>
        <taxon>Pigmentiphaga</taxon>
    </lineage>
</organism>
<comment type="caution">
    <text evidence="4">The sequence shown here is derived from an EMBL/GenBank/DDBJ whole genome shotgun (WGS) entry which is preliminary data.</text>
</comment>
<reference evidence="4 5" key="1">
    <citation type="submission" date="2020-07" db="EMBL/GenBank/DDBJ databases">
        <title>Genomic Encyclopedia of Type Strains, Phase IV (KMG-V): Genome sequencing to study the core and pangenomes of soil and plant-associated prokaryotes.</title>
        <authorList>
            <person name="Whitman W."/>
        </authorList>
    </citation>
    <scope>NUCLEOTIDE SEQUENCE [LARGE SCALE GENOMIC DNA]</scope>
    <source>
        <strain evidence="4 5">SAS40</strain>
    </source>
</reference>
<comment type="cofactor">
    <cofactor evidence="1">
        <name>Zn(2+)</name>
        <dbReference type="ChEBI" id="CHEBI:29105"/>
    </cofactor>
    <text evidence="1">Binds 1 zinc ion per subunit.</text>
</comment>
<evidence type="ECO:0000313" key="4">
    <source>
        <dbReference type="EMBL" id="NYE81404.1"/>
    </source>
</evidence>
<feature type="domain" description="Microcystin LR degradation protein MlrC N-terminal" evidence="3">
    <location>
        <begin position="2"/>
        <end position="288"/>
    </location>
</feature>
<feature type="domain" description="Microcystin LR degradation protein MlrC C-terminal" evidence="2">
    <location>
        <begin position="297"/>
        <end position="471"/>
    </location>
</feature>
<proteinExistence type="inferred from homology"/>
<dbReference type="InterPro" id="IPR009197">
    <property type="entry name" value="MlrC"/>
</dbReference>
<evidence type="ECO:0000256" key="1">
    <source>
        <dbReference type="PIRNR" id="PIRNR012702"/>
    </source>
</evidence>
<evidence type="ECO:0000259" key="2">
    <source>
        <dbReference type="Pfam" id="PF07171"/>
    </source>
</evidence>
<keyword evidence="1" id="KW-0482">Metalloprotease</keyword>
<name>A0A7Y9LIX5_9BURK</name>
<keyword evidence="1" id="KW-0645">Protease</keyword>
<dbReference type="GO" id="GO:0006508">
    <property type="term" value="P:proteolysis"/>
    <property type="evidence" value="ECO:0007669"/>
    <property type="project" value="UniProtKB-KW"/>
</dbReference>
<dbReference type="GO" id="GO:0046872">
    <property type="term" value="F:metal ion binding"/>
    <property type="evidence" value="ECO:0007669"/>
    <property type="project" value="UniProtKB-KW"/>
</dbReference>
<dbReference type="Proteomes" id="UP000542125">
    <property type="component" value="Unassembled WGS sequence"/>
</dbReference>
<evidence type="ECO:0000259" key="3">
    <source>
        <dbReference type="Pfam" id="PF07364"/>
    </source>
</evidence>
<accession>A0A7Y9LIX5</accession>
<comment type="similarity">
    <text evidence="1">Belongs to the peptidase M81 family.</text>
</comment>
<keyword evidence="5" id="KW-1185">Reference proteome</keyword>
<keyword evidence="1" id="KW-0378">Hydrolase</keyword>
<gene>
    <name evidence="4" type="ORF">FHW18_000675</name>
</gene>
<dbReference type="Pfam" id="PF07364">
    <property type="entry name" value="DUF1485"/>
    <property type="match status" value="1"/>
</dbReference>
<dbReference type="AlphaFoldDB" id="A0A7Y9LIX5"/>
<keyword evidence="1" id="KW-0479">Metal-binding</keyword>
<sequence>MKLFVAALGAETNTFSPLPTGAASYRGDLYFAAGTHPDEVTFFGGPLIAARQRGKAEGWQVIEGMVASAAPGGTTTRDAYEGLRDELLADLDAALPVDMVLLGLHGAMVADGYEDCEGDLLRRVRERVGPGVIVGATLDPHAHLSDAMVAQADLLIAFKEYPHTDILERAEELVDRCIDLYEGRLHACPAVVDCAMIVPMHTTREPAQGYMARVRAREGQDGVISISVIQGFATGDVPDMGTKVLVYHDGDAAAAAHLARQLADELIALRSDLQVAFRSVDDAIDEALAAPPGLVVMADRPDNPGSGAPGDGTFILQRLVARGVRDVALGPLWDPGAVRIAFEAGVGARLPLRIGGKTGPLSGDPVDLHCHVEALRPAYTMTGLTGSPVPLGDAALVHADGIRIVLVSARDQAMHTDLFTGMGCALASQRIVIVKSAQHFHAAFAPLACRVIYVGGPGVATPDWNTLTYTRIRRPRWPLLP</sequence>
<dbReference type="PIRSF" id="PIRSF012702">
    <property type="entry name" value="UCP012702"/>
    <property type="match status" value="1"/>
</dbReference>
<dbReference type="InterPro" id="IPR015995">
    <property type="entry name" value="MlrC_N"/>
</dbReference>
<comment type="function">
    <text evidence="1">Involved in peptidolytic degradation of cyclic heptapeptide hepatotoxin microcystin (MC).</text>
</comment>
<dbReference type="RefSeq" id="WP_179583397.1">
    <property type="nucleotide sequence ID" value="NZ_JACBYR010000001.1"/>
</dbReference>
<dbReference type="GO" id="GO:0008237">
    <property type="term" value="F:metallopeptidase activity"/>
    <property type="evidence" value="ECO:0007669"/>
    <property type="project" value="UniProtKB-KW"/>
</dbReference>
<protein>
    <recommendedName>
        <fullName evidence="1">Microcystinase C</fullName>
        <shortName evidence="1">MlrC</shortName>
    </recommendedName>
</protein>
<dbReference type="Pfam" id="PF07171">
    <property type="entry name" value="MlrC_C"/>
    <property type="match status" value="1"/>
</dbReference>
<dbReference type="EMBL" id="JACBYR010000001">
    <property type="protein sequence ID" value="NYE81404.1"/>
    <property type="molecule type" value="Genomic_DNA"/>
</dbReference>
<dbReference type="InterPro" id="IPR010799">
    <property type="entry name" value="MlrC_C"/>
</dbReference>